<dbReference type="Gene3D" id="3.30.70.1430">
    <property type="entry name" value="Multidrug efflux transporter AcrB pore domain"/>
    <property type="match status" value="2"/>
</dbReference>
<dbReference type="PANTHER" id="PTHR32063:SF18">
    <property type="entry name" value="CATION EFFLUX SYSTEM PROTEIN"/>
    <property type="match status" value="1"/>
</dbReference>
<dbReference type="PRINTS" id="PR00702">
    <property type="entry name" value="ACRIFLAVINRP"/>
</dbReference>
<dbReference type="EMBL" id="JADEXQ010000005">
    <property type="protein sequence ID" value="MBE9028634.1"/>
    <property type="molecule type" value="Genomic_DNA"/>
</dbReference>
<comment type="caution">
    <text evidence="3">The sequence shown here is derived from an EMBL/GenBank/DDBJ whole genome shotgun (WGS) entry which is preliminary data.</text>
</comment>
<keyword evidence="2" id="KW-0472">Membrane</keyword>
<dbReference type="Gene3D" id="1.20.1640.10">
    <property type="entry name" value="Multidrug efflux transporter AcrB transmembrane domain"/>
    <property type="match status" value="2"/>
</dbReference>
<dbReference type="InterPro" id="IPR027463">
    <property type="entry name" value="AcrB_DN_DC_subdom"/>
</dbReference>
<keyword evidence="2" id="KW-0812">Transmembrane</keyword>
<sequence>MMTLLYRNFRLLILCILLICVWGFASFQSLPRLEDPELTPRAAVIRTVFPGASADRVEALVSEPLEAAIAEVEEVENYASTSQAGISIVTVELQEAVTRAQVDNVWSRVRDKLRDTQTILPTGVTDPDLDQIEVRAAALLVGLTWEQNSPPNYAILRRRAEALEDLLRALPGTELIDTYGDPKEEIAVEMQPEALAALGLTAQDIAQQIRQSDVKGAAGQLRGNQEFLLEVAGELDSLERIRQIPIRCDRCNNTSNTGQFTRLGDIANIKKGIVEPQSTITIANGKPAIMLGVYVESGYRLDTWNTAAKAKLSEFQNQLPTGLGIETILEQNKYVEDRLNKLFSSLLIGSGLLFGVTIFMMGLQSALIIQLTLPLSVLMVFGLMTLMKIPLHQMSIMGLIVALGLLIDNAIIVVDDVQNRLRQGLRGAAAVKESVQYLRAPLIAGTLTTVLAFMPIALLTGNIGEFIGTLGLNVVLSVLASLAVALTITPVLTVRLRQFWKRSSQGFSNRQLKRIYQRSLSWTFARPILGIFLSLLLPLSGFFAVTTLDLQFFPAADRDQMQIEVELPASTSLAQTQIVAQQVRDKLLTHNEITNIHWFIGESSPRVYYNQIGNRSSESSYANGIIQLKHLVTNDWLQQVQTEVDQAFPAARVLLRTFEQGPPFSAPIELRIYGPDLEILETLGEQTRAILTQLPAVTHSRSRLSDSLAQLTVNVDETQARSRGLSRQAIAQQLDTTLEGIQGGSVLEGTEELPVRVRLAANDRASLDRIASLDLLTPGNGSTINSTPLNALGELALEPKRSAITRRNGRRVNTVQGYLAAGTLPDNALQEFQKRLDQEIQLPAGYELSFGGEVEERNAAVGNLLARVGILVIMMVATLVLSLGSFRFAALIGAVAVVSVGLGFLAEWVWGYPLGFNPLIGTIGLIGVAVNDSITVLTALKEDPTTQTGNPQAIRRVVMHSTRHVLTTTMTTVLGFAPLIWGGGAFWPPLAVAIAGGVTGATLLALYFVPAAYLLMTRHKQSKPTSRALPQPTATNLAN</sequence>
<dbReference type="Gene3D" id="3.30.70.1320">
    <property type="entry name" value="Multidrug efflux transporter AcrB pore domain like"/>
    <property type="match status" value="1"/>
</dbReference>
<feature type="transmembrane region" description="Helical" evidence="2">
    <location>
        <begin position="864"/>
        <end position="881"/>
    </location>
</feature>
<feature type="coiled-coil region" evidence="1">
    <location>
        <begin position="701"/>
        <end position="728"/>
    </location>
</feature>
<feature type="transmembrane region" description="Helical" evidence="2">
    <location>
        <begin position="470"/>
        <end position="494"/>
    </location>
</feature>
<dbReference type="AlphaFoldDB" id="A0A928VMC3"/>
<evidence type="ECO:0000313" key="4">
    <source>
        <dbReference type="Proteomes" id="UP000625316"/>
    </source>
</evidence>
<feature type="transmembrane region" description="Helical" evidence="2">
    <location>
        <begin position="367"/>
        <end position="389"/>
    </location>
</feature>
<dbReference type="Gene3D" id="3.30.2090.10">
    <property type="entry name" value="Multidrug efflux transporter AcrB TolC docking domain, DN and DC subdomains"/>
    <property type="match status" value="2"/>
</dbReference>
<reference evidence="3" key="1">
    <citation type="submission" date="2020-10" db="EMBL/GenBank/DDBJ databases">
        <authorList>
            <person name="Castelo-Branco R."/>
            <person name="Eusebio N."/>
            <person name="Adriana R."/>
            <person name="Vieira A."/>
            <person name="Brugerolle De Fraissinette N."/>
            <person name="Rezende De Castro R."/>
            <person name="Schneider M.P."/>
            <person name="Vasconcelos V."/>
            <person name="Leao P.N."/>
        </authorList>
    </citation>
    <scope>NUCLEOTIDE SEQUENCE</scope>
    <source>
        <strain evidence="3">LEGE 11480</strain>
    </source>
</reference>
<name>A0A928VMC3_9CYAN</name>
<protein>
    <submittedName>
        <fullName evidence="3">Efflux RND transporter permease subunit</fullName>
    </submittedName>
</protein>
<proteinExistence type="predicted"/>
<evidence type="ECO:0000256" key="1">
    <source>
        <dbReference type="SAM" id="Coils"/>
    </source>
</evidence>
<accession>A0A928VMC3</accession>
<feature type="transmembrane region" description="Helical" evidence="2">
    <location>
        <begin position="990"/>
        <end position="1015"/>
    </location>
</feature>
<dbReference type="Gene3D" id="3.30.70.1440">
    <property type="entry name" value="Multidrug efflux transporter AcrB pore domain"/>
    <property type="match status" value="1"/>
</dbReference>
<feature type="transmembrane region" description="Helical" evidence="2">
    <location>
        <begin position="342"/>
        <end position="360"/>
    </location>
</feature>
<dbReference type="GO" id="GO:0005886">
    <property type="term" value="C:plasma membrane"/>
    <property type="evidence" value="ECO:0007669"/>
    <property type="project" value="TreeGrafter"/>
</dbReference>
<keyword evidence="4" id="KW-1185">Reference proteome</keyword>
<evidence type="ECO:0000256" key="2">
    <source>
        <dbReference type="SAM" id="Phobius"/>
    </source>
</evidence>
<dbReference type="Proteomes" id="UP000625316">
    <property type="component" value="Unassembled WGS sequence"/>
</dbReference>
<dbReference type="SUPFAM" id="SSF82693">
    <property type="entry name" value="Multidrug efflux transporter AcrB pore domain, PN1, PN2, PC1 and PC2 subdomains"/>
    <property type="match status" value="3"/>
</dbReference>
<feature type="transmembrane region" description="Helical" evidence="2">
    <location>
        <begin position="965"/>
        <end position="984"/>
    </location>
</feature>
<evidence type="ECO:0000313" key="3">
    <source>
        <dbReference type="EMBL" id="MBE9028634.1"/>
    </source>
</evidence>
<dbReference type="GO" id="GO:0042910">
    <property type="term" value="F:xenobiotic transmembrane transporter activity"/>
    <property type="evidence" value="ECO:0007669"/>
    <property type="project" value="TreeGrafter"/>
</dbReference>
<dbReference type="Pfam" id="PF00873">
    <property type="entry name" value="ACR_tran"/>
    <property type="match status" value="1"/>
</dbReference>
<dbReference type="SUPFAM" id="SSF82866">
    <property type="entry name" value="Multidrug efflux transporter AcrB transmembrane domain"/>
    <property type="match status" value="2"/>
</dbReference>
<dbReference type="InterPro" id="IPR001036">
    <property type="entry name" value="Acrflvin-R"/>
</dbReference>
<dbReference type="PANTHER" id="PTHR32063">
    <property type="match status" value="1"/>
</dbReference>
<dbReference type="SUPFAM" id="SSF82714">
    <property type="entry name" value="Multidrug efflux transporter AcrB TolC docking domain, DN and DC subdomains"/>
    <property type="match status" value="2"/>
</dbReference>
<feature type="transmembrane region" description="Helical" evidence="2">
    <location>
        <begin position="524"/>
        <end position="545"/>
    </location>
</feature>
<feature type="transmembrane region" description="Helical" evidence="2">
    <location>
        <begin position="437"/>
        <end position="458"/>
    </location>
</feature>
<keyword evidence="1" id="KW-0175">Coiled coil</keyword>
<gene>
    <name evidence="3" type="ORF">IQ266_02535</name>
</gene>
<feature type="transmembrane region" description="Helical" evidence="2">
    <location>
        <begin position="395"/>
        <end position="417"/>
    </location>
</feature>
<keyword evidence="2" id="KW-1133">Transmembrane helix</keyword>
<feature type="transmembrane region" description="Helical" evidence="2">
    <location>
        <begin position="888"/>
        <end position="910"/>
    </location>
</feature>
<organism evidence="3 4">
    <name type="scientific">Romeriopsis navalis LEGE 11480</name>
    <dbReference type="NCBI Taxonomy" id="2777977"/>
    <lineage>
        <taxon>Bacteria</taxon>
        <taxon>Bacillati</taxon>
        <taxon>Cyanobacteriota</taxon>
        <taxon>Cyanophyceae</taxon>
        <taxon>Leptolyngbyales</taxon>
        <taxon>Leptolyngbyaceae</taxon>
        <taxon>Romeriopsis</taxon>
        <taxon>Romeriopsis navalis</taxon>
    </lineage>
</organism>
<feature type="transmembrane region" description="Helical" evidence="2">
    <location>
        <begin position="916"/>
        <end position="940"/>
    </location>
</feature>